<dbReference type="Proteomes" id="UP000299084">
    <property type="component" value="Unassembled WGS sequence"/>
</dbReference>
<proteinExistence type="predicted"/>
<gene>
    <name evidence="2" type="ORF">Cadr_000010820</name>
</gene>
<dbReference type="AlphaFoldDB" id="A0A5N4DRX0"/>
<protein>
    <submittedName>
        <fullName evidence="2">Uncharacterized protein</fullName>
    </submittedName>
</protein>
<feature type="region of interest" description="Disordered" evidence="1">
    <location>
        <begin position="62"/>
        <end position="84"/>
    </location>
</feature>
<evidence type="ECO:0000313" key="2">
    <source>
        <dbReference type="EMBL" id="KAB1273714.1"/>
    </source>
</evidence>
<reference evidence="2 3" key="1">
    <citation type="journal article" date="2019" name="Mol. Ecol. Resour.">
        <title>Improving Illumina assemblies with Hi-C and long reads: an example with the North African dromedary.</title>
        <authorList>
            <person name="Elbers J.P."/>
            <person name="Rogers M.F."/>
            <person name="Perelman P.L."/>
            <person name="Proskuryakova A.A."/>
            <person name="Serdyukova N.A."/>
            <person name="Johnson W.E."/>
            <person name="Horin P."/>
            <person name="Corander J."/>
            <person name="Murphy D."/>
            <person name="Burger P.A."/>
        </authorList>
    </citation>
    <scope>NUCLEOTIDE SEQUENCE [LARGE SCALE GENOMIC DNA]</scope>
    <source>
        <strain evidence="2">Drom800</strain>
        <tissue evidence="2">Blood</tissue>
    </source>
</reference>
<keyword evidence="3" id="KW-1185">Reference proteome</keyword>
<name>A0A5N4DRX0_CAMDR</name>
<comment type="caution">
    <text evidence="2">The sequence shown here is derived from an EMBL/GenBank/DDBJ whole genome shotgun (WGS) entry which is preliminary data.</text>
</comment>
<accession>A0A5N4DRX0</accession>
<organism evidence="2 3">
    <name type="scientific">Camelus dromedarius</name>
    <name type="common">Dromedary</name>
    <name type="synonym">Arabian camel</name>
    <dbReference type="NCBI Taxonomy" id="9838"/>
    <lineage>
        <taxon>Eukaryota</taxon>
        <taxon>Metazoa</taxon>
        <taxon>Chordata</taxon>
        <taxon>Craniata</taxon>
        <taxon>Vertebrata</taxon>
        <taxon>Euteleostomi</taxon>
        <taxon>Mammalia</taxon>
        <taxon>Eutheria</taxon>
        <taxon>Laurasiatheria</taxon>
        <taxon>Artiodactyla</taxon>
        <taxon>Tylopoda</taxon>
        <taxon>Camelidae</taxon>
        <taxon>Camelus</taxon>
    </lineage>
</organism>
<evidence type="ECO:0000313" key="3">
    <source>
        <dbReference type="Proteomes" id="UP000299084"/>
    </source>
</evidence>
<sequence length="84" mass="8725">MMAVQQNASWIELELVAECPGDARCPLVQSASSVNPSSSVRPSARVQVKPVTLGLSVRADGDELPSHIGGMTQKGAVGGSLHTR</sequence>
<evidence type="ECO:0000256" key="1">
    <source>
        <dbReference type="SAM" id="MobiDB-lite"/>
    </source>
</evidence>
<dbReference type="EMBL" id="JWIN03000009">
    <property type="protein sequence ID" value="KAB1273714.1"/>
    <property type="molecule type" value="Genomic_DNA"/>
</dbReference>